<evidence type="ECO:0000313" key="5">
    <source>
        <dbReference type="Proteomes" id="UP000019276"/>
    </source>
</evidence>
<dbReference type="OrthoDB" id="8595007at2"/>
<dbReference type="InterPro" id="IPR038765">
    <property type="entry name" value="Papain-like_cys_pep_sf"/>
</dbReference>
<dbReference type="Gene3D" id="3.10.620.30">
    <property type="match status" value="1"/>
</dbReference>
<reference evidence="4 5" key="1">
    <citation type="journal article" date="2014" name="Genome Announc.">
        <title>Draft Genome Sequence of the Agar-Degrading Bacterium Catenovulum sp. Strain DS-2, Isolated from Intestines of Haliotis diversicolor.</title>
        <authorList>
            <person name="Shan D."/>
            <person name="Li X."/>
            <person name="Gu Z."/>
            <person name="Wei G."/>
            <person name="Gao Z."/>
            <person name="Shao Z."/>
        </authorList>
    </citation>
    <scope>NUCLEOTIDE SEQUENCE [LARGE SCALE GENOMIC DNA]</scope>
    <source>
        <strain evidence="4 5">DS-2</strain>
    </source>
</reference>
<accession>W7Q6N5</accession>
<feature type="chain" id="PRO_5004897795" evidence="1">
    <location>
        <begin position="22"/>
        <end position="741"/>
    </location>
</feature>
<dbReference type="EMBL" id="ARZY01000046">
    <property type="protein sequence ID" value="EWH08454.1"/>
    <property type="molecule type" value="Genomic_DNA"/>
</dbReference>
<dbReference type="InterPro" id="IPR024618">
    <property type="entry name" value="DUF3857"/>
</dbReference>
<dbReference type="SUPFAM" id="SSF54001">
    <property type="entry name" value="Cysteine proteinases"/>
    <property type="match status" value="1"/>
</dbReference>
<feature type="domain" description="Transglutaminase-like" evidence="2">
    <location>
        <begin position="297"/>
        <end position="360"/>
    </location>
</feature>
<evidence type="ECO:0000256" key="1">
    <source>
        <dbReference type="SAM" id="SignalP"/>
    </source>
</evidence>
<organism evidence="4 5">
    <name type="scientific">Catenovulum agarivorans DS-2</name>
    <dbReference type="NCBI Taxonomy" id="1328313"/>
    <lineage>
        <taxon>Bacteria</taxon>
        <taxon>Pseudomonadati</taxon>
        <taxon>Pseudomonadota</taxon>
        <taxon>Gammaproteobacteria</taxon>
        <taxon>Alteromonadales</taxon>
        <taxon>Alteromonadaceae</taxon>
        <taxon>Catenovulum</taxon>
    </lineage>
</organism>
<dbReference type="SUPFAM" id="SSF48452">
    <property type="entry name" value="TPR-like"/>
    <property type="match status" value="1"/>
</dbReference>
<dbReference type="Proteomes" id="UP000019276">
    <property type="component" value="Unassembled WGS sequence"/>
</dbReference>
<name>W7Q6N5_9ALTE</name>
<dbReference type="STRING" id="1328313.DS2_17342"/>
<feature type="domain" description="DUF3857" evidence="3">
    <location>
        <begin position="61"/>
        <end position="238"/>
    </location>
</feature>
<dbReference type="AlphaFoldDB" id="W7Q6N5"/>
<dbReference type="Pfam" id="PF12969">
    <property type="entry name" value="DUF3857"/>
    <property type="match status" value="1"/>
</dbReference>
<evidence type="ECO:0000313" key="4">
    <source>
        <dbReference type="EMBL" id="EWH08454.1"/>
    </source>
</evidence>
<dbReference type="Gene3D" id="2.60.40.3140">
    <property type="match status" value="1"/>
</dbReference>
<comment type="caution">
    <text evidence="4">The sequence shown here is derived from an EMBL/GenBank/DDBJ whole genome shotgun (WGS) entry which is preliminary data.</text>
</comment>
<evidence type="ECO:0000259" key="3">
    <source>
        <dbReference type="Pfam" id="PF12969"/>
    </source>
</evidence>
<proteinExistence type="predicted"/>
<evidence type="ECO:0000259" key="2">
    <source>
        <dbReference type="Pfam" id="PF01841"/>
    </source>
</evidence>
<dbReference type="InterPro" id="IPR011990">
    <property type="entry name" value="TPR-like_helical_dom_sf"/>
</dbReference>
<sequence>MKKICYLYFVFAVFSSFLVKAAEPAQTTPRLAPDLLEQTSLEKRSTTAEVLYSISQTKLLADGHWQRTSYYSIRINDLASARDYGRIVIPYNHYYSDMELDFANSLSPEGKLNALAKDALQRRVTGGGQDFYSDSSELVFSLPEVHAGSVIEFQYTQKSRNLAFPELYNERSTPFWFQEKVAKDSWRADFVHHYQFSFTTLADNTIYTKAYLNHPLQSTDSQDGPWLTRSWKMNHVAEIVVERRMPRGHKIRPELMLSTQKDWSVVDQWTWNKVADKLPATLKVKGAVAQLGLSPHASYQQKVEAVYQHLQDKVRYVFAHLGRGGYDPHFPDDVIQAGYGDCKDQTVLAVAMLRELGIDSYPALVETPRNGNSDTELVRLIFDHMIVYIPPQNGQQELWLDTTGDRGLFPGMSNFMVGQNALIVNGRGGRLLDIAQTSFNDNSAVLNIVYQLDESGASQAQVDIELSGMFEQHIRSWYKHSSEQSAATQQFFKGLYSQGLEYQLVGEVLNSEALFTPVRLSAKFNFDKQDESNPIHGANLNQLLGMFADFNNLPIPEERVNRYIDKYPYTLKLNAKFIGGADKVASLVQSSPSMDNDFFTVAQQGKQQQDDFVVSIEFAHHKLDLTVPAYQDYYAKVQQMSRLDAWLVSLRTDPNKVQTLAKQQASAQFGNHSVEFYLVEARQLLQQGKFSDAIVPAKKAVELDNKNGEAWYVLATAQGFATQIEASKRSFAKAAELGYQP</sequence>
<keyword evidence="5" id="KW-1185">Reference proteome</keyword>
<dbReference type="Gene3D" id="1.25.40.10">
    <property type="entry name" value="Tetratricopeptide repeat domain"/>
    <property type="match status" value="1"/>
</dbReference>
<dbReference type="RefSeq" id="WP_051479973.1">
    <property type="nucleotide sequence ID" value="NZ_ARZY01000046.1"/>
</dbReference>
<dbReference type="InterPro" id="IPR002931">
    <property type="entry name" value="Transglutaminase-like"/>
</dbReference>
<protein>
    <submittedName>
        <fullName evidence="4">Uncharacterized protein</fullName>
    </submittedName>
</protein>
<keyword evidence="1" id="KW-0732">Signal</keyword>
<dbReference type="eggNOG" id="COG1305">
    <property type="taxonomic scope" value="Bacteria"/>
</dbReference>
<dbReference type="Pfam" id="PF01841">
    <property type="entry name" value="Transglut_core"/>
    <property type="match status" value="1"/>
</dbReference>
<feature type="signal peptide" evidence="1">
    <location>
        <begin position="1"/>
        <end position="21"/>
    </location>
</feature>
<gene>
    <name evidence="4" type="ORF">DS2_17342</name>
</gene>
<dbReference type="PATRIC" id="fig|1328313.3.peg.3545"/>
<dbReference type="eggNOG" id="COG0457">
    <property type="taxonomic scope" value="Bacteria"/>
</dbReference>